<organism evidence="1 2">
    <name type="scientific">Escherichia coli</name>
    <dbReference type="NCBI Taxonomy" id="562"/>
    <lineage>
        <taxon>Bacteria</taxon>
        <taxon>Pseudomonadati</taxon>
        <taxon>Pseudomonadota</taxon>
        <taxon>Gammaproteobacteria</taxon>
        <taxon>Enterobacterales</taxon>
        <taxon>Enterobacteriaceae</taxon>
        <taxon>Escherichia</taxon>
    </lineage>
</organism>
<dbReference type="Gene3D" id="3.30.980.20">
    <property type="entry name" value="Putative mannosyl-3-phosphoglycerate phosphatase, domain 2"/>
    <property type="match status" value="1"/>
</dbReference>
<protein>
    <submittedName>
        <fullName evidence="1">Mannosyl-3-phosphoglycerate phosphatase</fullName>
        <ecNumber evidence="1">3.1.3.70</ecNumber>
    </submittedName>
</protein>
<sequence>MAKSARFLNTLREKEHFNSRLSMMSTMQTIAEWTGLSRSQAALTQLHEASVTLIWRDSDERMAQFTARLNELGLQFMQGARFWHVLDASAGKRSGCQLDYRDLSTIVRPNAQPHLAWAMGQTMRPYWR</sequence>
<keyword evidence="1" id="KW-0378">Hydrolase</keyword>
<dbReference type="EMBL" id="UGED01000009">
    <property type="protein sequence ID" value="STL55187.1"/>
    <property type="molecule type" value="Genomic_DNA"/>
</dbReference>
<dbReference type="AlphaFoldDB" id="A0A377BCE0"/>
<name>A0A377BCE0_ECOLX</name>
<dbReference type="GO" id="GO:0050531">
    <property type="term" value="F:mannosyl-3-phosphoglycerate phosphatase activity"/>
    <property type="evidence" value="ECO:0007669"/>
    <property type="project" value="UniProtKB-EC"/>
</dbReference>
<proteinExistence type="predicted"/>
<evidence type="ECO:0000313" key="2">
    <source>
        <dbReference type="Proteomes" id="UP000254052"/>
    </source>
</evidence>
<gene>
    <name evidence="1" type="primary">yedP_2</name>
    <name evidence="1" type="ORF">NCTC9962_04401</name>
</gene>
<dbReference type="EC" id="3.1.3.70" evidence="1"/>
<accession>A0A377BCE0</accession>
<evidence type="ECO:0000313" key="1">
    <source>
        <dbReference type="EMBL" id="STL55187.1"/>
    </source>
</evidence>
<reference evidence="1 2" key="1">
    <citation type="submission" date="2018-06" db="EMBL/GenBank/DDBJ databases">
        <authorList>
            <consortium name="Pathogen Informatics"/>
            <person name="Doyle S."/>
        </authorList>
    </citation>
    <scope>NUCLEOTIDE SEQUENCE [LARGE SCALE GENOMIC DNA]</scope>
    <source>
        <strain evidence="1 2">NCTC9962</strain>
    </source>
</reference>
<dbReference type="Proteomes" id="UP000254052">
    <property type="component" value="Unassembled WGS sequence"/>
</dbReference>